<keyword evidence="3" id="KW-1185">Reference proteome</keyword>
<comment type="caution">
    <text evidence="2">The sequence shown here is derived from an EMBL/GenBank/DDBJ whole genome shotgun (WGS) entry which is preliminary data.</text>
</comment>
<evidence type="ECO:0000313" key="2">
    <source>
        <dbReference type="EMBL" id="KAL2621594.1"/>
    </source>
</evidence>
<organism evidence="2 3">
    <name type="scientific">Riccia fluitans</name>
    <dbReference type="NCBI Taxonomy" id="41844"/>
    <lineage>
        <taxon>Eukaryota</taxon>
        <taxon>Viridiplantae</taxon>
        <taxon>Streptophyta</taxon>
        <taxon>Embryophyta</taxon>
        <taxon>Marchantiophyta</taxon>
        <taxon>Marchantiopsida</taxon>
        <taxon>Marchantiidae</taxon>
        <taxon>Marchantiales</taxon>
        <taxon>Ricciaceae</taxon>
        <taxon>Riccia</taxon>
    </lineage>
</organism>
<protein>
    <submittedName>
        <fullName evidence="2">Uncharacterized protein</fullName>
    </submittedName>
</protein>
<gene>
    <name evidence="2" type="ORF">R1flu_001799</name>
</gene>
<name>A0ABD1Y5D5_9MARC</name>
<dbReference type="AlphaFoldDB" id="A0ABD1Y5D5"/>
<evidence type="ECO:0000313" key="3">
    <source>
        <dbReference type="Proteomes" id="UP001605036"/>
    </source>
</evidence>
<proteinExistence type="predicted"/>
<feature type="compositionally biased region" description="Polar residues" evidence="1">
    <location>
        <begin position="78"/>
        <end position="90"/>
    </location>
</feature>
<evidence type="ECO:0000256" key="1">
    <source>
        <dbReference type="SAM" id="MobiDB-lite"/>
    </source>
</evidence>
<reference evidence="2 3" key="1">
    <citation type="submission" date="2024-09" db="EMBL/GenBank/DDBJ databases">
        <title>Chromosome-scale assembly of Riccia fluitans.</title>
        <authorList>
            <person name="Paukszto L."/>
            <person name="Sawicki J."/>
            <person name="Karawczyk K."/>
            <person name="Piernik-Szablinska J."/>
            <person name="Szczecinska M."/>
            <person name="Mazdziarz M."/>
        </authorList>
    </citation>
    <scope>NUCLEOTIDE SEQUENCE [LARGE SCALE GENOMIC DNA]</scope>
    <source>
        <strain evidence="2">Rf_01</strain>
        <tissue evidence="2">Aerial parts of the thallus</tissue>
    </source>
</reference>
<dbReference type="EMBL" id="JBHFFA010000006">
    <property type="protein sequence ID" value="KAL2621594.1"/>
    <property type="molecule type" value="Genomic_DNA"/>
</dbReference>
<sequence>MWEGKNWVRRLLSRNSVQGESPPSAPIVILALLGLLIQSMQLARSRCQQLERSPPSYVAPTNRLLNGGVTGNPLESPFSDSGNAGATNRRLNGGVTGDPFSESPFSDSGNAGEK</sequence>
<feature type="region of interest" description="Disordered" evidence="1">
    <location>
        <begin position="52"/>
        <end position="114"/>
    </location>
</feature>
<accession>A0ABD1Y5D5</accession>
<feature type="compositionally biased region" description="Polar residues" evidence="1">
    <location>
        <begin position="103"/>
        <end position="114"/>
    </location>
</feature>
<dbReference type="Proteomes" id="UP001605036">
    <property type="component" value="Unassembled WGS sequence"/>
</dbReference>